<evidence type="ECO:0000256" key="1">
    <source>
        <dbReference type="SAM" id="MobiDB-lite"/>
    </source>
</evidence>
<dbReference type="Proteomes" id="UP001417504">
    <property type="component" value="Unassembled WGS sequence"/>
</dbReference>
<organism evidence="2 3">
    <name type="scientific">Stephania japonica</name>
    <dbReference type="NCBI Taxonomy" id="461633"/>
    <lineage>
        <taxon>Eukaryota</taxon>
        <taxon>Viridiplantae</taxon>
        <taxon>Streptophyta</taxon>
        <taxon>Embryophyta</taxon>
        <taxon>Tracheophyta</taxon>
        <taxon>Spermatophyta</taxon>
        <taxon>Magnoliopsida</taxon>
        <taxon>Ranunculales</taxon>
        <taxon>Menispermaceae</taxon>
        <taxon>Menispermoideae</taxon>
        <taxon>Cissampelideae</taxon>
        <taxon>Stephania</taxon>
    </lineage>
</organism>
<accession>A0AAP0I729</accession>
<name>A0AAP0I729_9MAGN</name>
<evidence type="ECO:0000313" key="3">
    <source>
        <dbReference type="Proteomes" id="UP001417504"/>
    </source>
</evidence>
<comment type="caution">
    <text evidence="2">The sequence shown here is derived from an EMBL/GenBank/DDBJ whole genome shotgun (WGS) entry which is preliminary data.</text>
</comment>
<proteinExistence type="predicted"/>
<dbReference type="EMBL" id="JBBNAE010000007">
    <property type="protein sequence ID" value="KAK9109711.1"/>
    <property type="molecule type" value="Genomic_DNA"/>
</dbReference>
<feature type="region of interest" description="Disordered" evidence="1">
    <location>
        <begin position="121"/>
        <end position="162"/>
    </location>
</feature>
<gene>
    <name evidence="2" type="ORF">Sjap_017771</name>
</gene>
<protein>
    <submittedName>
        <fullName evidence="2">Uncharacterized protein</fullName>
    </submittedName>
</protein>
<feature type="region of interest" description="Disordered" evidence="1">
    <location>
        <begin position="174"/>
        <end position="220"/>
    </location>
</feature>
<keyword evidence="3" id="KW-1185">Reference proteome</keyword>
<dbReference type="AlphaFoldDB" id="A0AAP0I729"/>
<evidence type="ECO:0000313" key="2">
    <source>
        <dbReference type="EMBL" id="KAK9109711.1"/>
    </source>
</evidence>
<reference evidence="2 3" key="1">
    <citation type="submission" date="2024-01" db="EMBL/GenBank/DDBJ databases">
        <title>Genome assemblies of Stephania.</title>
        <authorList>
            <person name="Yang L."/>
        </authorList>
    </citation>
    <scope>NUCLEOTIDE SEQUENCE [LARGE SCALE GENOMIC DNA]</scope>
    <source>
        <strain evidence="2">QJT</strain>
        <tissue evidence="2">Leaf</tissue>
    </source>
</reference>
<sequence length="220" mass="23882">MVVLENHERLEQVQTVATKLRGPENDPRCHPIRDVQGLTALDVLCHAVGYEKGSDVLQFPYERWIIRHHLPLMIGNGVNKAKVVVGVVVVVVVTSRQGRRPHCHCHAAAAAAVVGDGAPIKEPHLRQTRGGWEPPLGGSSSPTPYEPWRGEGRGGSPPFLCLDGGRTGEAVVHWPVARGPPRSQRQRLGRRGPIEGSLSSPPRLQQRGARAPPLFGQLVS</sequence>